<proteinExistence type="predicted"/>
<comment type="caution">
    <text evidence="2">The sequence shown here is derived from an EMBL/GenBank/DDBJ whole genome shotgun (WGS) entry which is preliminary data.</text>
</comment>
<gene>
    <name evidence="2" type="ORF">HPB52_012116</name>
</gene>
<evidence type="ECO:0000256" key="1">
    <source>
        <dbReference type="SAM" id="MobiDB-lite"/>
    </source>
</evidence>
<dbReference type="EMBL" id="JABSTV010001248">
    <property type="protein sequence ID" value="KAH7968886.1"/>
    <property type="molecule type" value="Genomic_DNA"/>
</dbReference>
<sequence>MLVCLSDSDSTSSDSSSSSDDDEPYVLYEGMFKEMFPVPPCARPKIIGYVEEVVHAYSEEDFRRNFRVSRAVGADLYNDFNASRMSPRCDSGGSPAKTAEEHVLAFLYAANKASIRGFGLRETTAFRVLERVMDYLTLAEWGETGANPALNPGLQIASTLQRL</sequence>
<keyword evidence="3" id="KW-1185">Reference proteome</keyword>
<feature type="region of interest" description="Disordered" evidence="1">
    <location>
        <begin position="1"/>
        <end position="22"/>
    </location>
</feature>
<evidence type="ECO:0000313" key="3">
    <source>
        <dbReference type="Proteomes" id="UP000821837"/>
    </source>
</evidence>
<evidence type="ECO:0000313" key="2">
    <source>
        <dbReference type="EMBL" id="KAH7968886.1"/>
    </source>
</evidence>
<dbReference type="Proteomes" id="UP000821837">
    <property type="component" value="Unassembled WGS sequence"/>
</dbReference>
<organism evidence="2 3">
    <name type="scientific">Rhipicephalus sanguineus</name>
    <name type="common">Brown dog tick</name>
    <name type="synonym">Ixodes sanguineus</name>
    <dbReference type="NCBI Taxonomy" id="34632"/>
    <lineage>
        <taxon>Eukaryota</taxon>
        <taxon>Metazoa</taxon>
        <taxon>Ecdysozoa</taxon>
        <taxon>Arthropoda</taxon>
        <taxon>Chelicerata</taxon>
        <taxon>Arachnida</taxon>
        <taxon>Acari</taxon>
        <taxon>Parasitiformes</taxon>
        <taxon>Ixodida</taxon>
        <taxon>Ixodoidea</taxon>
        <taxon>Ixodidae</taxon>
        <taxon>Rhipicephalinae</taxon>
        <taxon>Rhipicephalus</taxon>
        <taxon>Rhipicephalus</taxon>
    </lineage>
</organism>
<feature type="compositionally biased region" description="Low complexity" evidence="1">
    <location>
        <begin position="1"/>
        <end position="18"/>
    </location>
</feature>
<dbReference type="AlphaFoldDB" id="A0A9D4Q6C9"/>
<protein>
    <submittedName>
        <fullName evidence="2">Uncharacterized protein</fullName>
    </submittedName>
</protein>
<name>A0A9D4Q6C9_RHISA</name>
<dbReference type="VEuPathDB" id="VectorBase:RSAN_028661"/>
<reference evidence="2" key="2">
    <citation type="submission" date="2021-09" db="EMBL/GenBank/DDBJ databases">
        <authorList>
            <person name="Jia N."/>
            <person name="Wang J."/>
            <person name="Shi W."/>
            <person name="Du L."/>
            <person name="Sun Y."/>
            <person name="Zhan W."/>
            <person name="Jiang J."/>
            <person name="Wang Q."/>
            <person name="Zhang B."/>
            <person name="Ji P."/>
            <person name="Sakyi L.B."/>
            <person name="Cui X."/>
            <person name="Yuan T."/>
            <person name="Jiang B."/>
            <person name="Yang W."/>
            <person name="Lam T.T.-Y."/>
            <person name="Chang Q."/>
            <person name="Ding S."/>
            <person name="Wang X."/>
            <person name="Zhu J."/>
            <person name="Ruan X."/>
            <person name="Zhao L."/>
            <person name="Wei J."/>
            <person name="Que T."/>
            <person name="Du C."/>
            <person name="Cheng J."/>
            <person name="Dai P."/>
            <person name="Han X."/>
            <person name="Huang E."/>
            <person name="Gao Y."/>
            <person name="Liu J."/>
            <person name="Shao H."/>
            <person name="Ye R."/>
            <person name="Li L."/>
            <person name="Wei W."/>
            <person name="Wang X."/>
            <person name="Wang C."/>
            <person name="Huo Q."/>
            <person name="Li W."/>
            <person name="Guo W."/>
            <person name="Chen H."/>
            <person name="Chen S."/>
            <person name="Zhou L."/>
            <person name="Zhou L."/>
            <person name="Ni X."/>
            <person name="Tian J."/>
            <person name="Zhou Y."/>
            <person name="Sheng Y."/>
            <person name="Liu T."/>
            <person name="Pan Y."/>
            <person name="Xia L."/>
            <person name="Li J."/>
            <person name="Zhao F."/>
            <person name="Cao W."/>
        </authorList>
    </citation>
    <scope>NUCLEOTIDE SEQUENCE</scope>
    <source>
        <strain evidence="2">Rsan-2018</strain>
        <tissue evidence="2">Larvae</tissue>
    </source>
</reference>
<accession>A0A9D4Q6C9</accession>
<reference evidence="2" key="1">
    <citation type="journal article" date="2020" name="Cell">
        <title>Large-Scale Comparative Analyses of Tick Genomes Elucidate Their Genetic Diversity and Vector Capacities.</title>
        <authorList>
            <consortium name="Tick Genome and Microbiome Consortium (TIGMIC)"/>
            <person name="Jia N."/>
            <person name="Wang J."/>
            <person name="Shi W."/>
            <person name="Du L."/>
            <person name="Sun Y."/>
            <person name="Zhan W."/>
            <person name="Jiang J.F."/>
            <person name="Wang Q."/>
            <person name="Zhang B."/>
            <person name="Ji P."/>
            <person name="Bell-Sakyi L."/>
            <person name="Cui X.M."/>
            <person name="Yuan T.T."/>
            <person name="Jiang B.G."/>
            <person name="Yang W.F."/>
            <person name="Lam T.T."/>
            <person name="Chang Q.C."/>
            <person name="Ding S.J."/>
            <person name="Wang X.J."/>
            <person name="Zhu J.G."/>
            <person name="Ruan X.D."/>
            <person name="Zhao L."/>
            <person name="Wei J.T."/>
            <person name="Ye R.Z."/>
            <person name="Que T.C."/>
            <person name="Du C.H."/>
            <person name="Zhou Y.H."/>
            <person name="Cheng J.X."/>
            <person name="Dai P.F."/>
            <person name="Guo W.B."/>
            <person name="Han X.H."/>
            <person name="Huang E.J."/>
            <person name="Li L.F."/>
            <person name="Wei W."/>
            <person name="Gao Y.C."/>
            <person name="Liu J.Z."/>
            <person name="Shao H.Z."/>
            <person name="Wang X."/>
            <person name="Wang C.C."/>
            <person name="Yang T.C."/>
            <person name="Huo Q.B."/>
            <person name="Li W."/>
            <person name="Chen H.Y."/>
            <person name="Chen S.E."/>
            <person name="Zhou L.G."/>
            <person name="Ni X.B."/>
            <person name="Tian J.H."/>
            <person name="Sheng Y."/>
            <person name="Liu T."/>
            <person name="Pan Y.S."/>
            <person name="Xia L.Y."/>
            <person name="Li J."/>
            <person name="Zhao F."/>
            <person name="Cao W.C."/>
        </authorList>
    </citation>
    <scope>NUCLEOTIDE SEQUENCE</scope>
    <source>
        <strain evidence="2">Rsan-2018</strain>
    </source>
</reference>